<evidence type="ECO:0000313" key="1">
    <source>
        <dbReference type="EMBL" id="GAF96988.1"/>
    </source>
</evidence>
<gene>
    <name evidence="1" type="ORF">S01H1_26438</name>
</gene>
<dbReference type="AlphaFoldDB" id="X0TTV1"/>
<sequence length="89" mass="10034">PGTVFIYDPDDGSYLSGISLYGYHDIKYPLYADPIAFTPTGDKVYIGSGDIFRYDGTIMSIDTETKQVQKLIWPDLGHYIRKLKIGPKL</sequence>
<dbReference type="EMBL" id="BARS01016026">
    <property type="protein sequence ID" value="GAF96988.1"/>
    <property type="molecule type" value="Genomic_DNA"/>
</dbReference>
<protein>
    <submittedName>
        <fullName evidence="1">Uncharacterized protein</fullName>
    </submittedName>
</protein>
<dbReference type="SUPFAM" id="SSF50969">
    <property type="entry name" value="YVTN repeat-like/Quinoprotein amine dehydrogenase"/>
    <property type="match status" value="1"/>
</dbReference>
<accession>X0TTV1</accession>
<dbReference type="InterPro" id="IPR011044">
    <property type="entry name" value="Quino_amine_DH_bsu"/>
</dbReference>
<reference evidence="1" key="1">
    <citation type="journal article" date="2014" name="Front. Microbiol.">
        <title>High frequency of phylogenetically diverse reductive dehalogenase-homologous genes in deep subseafloor sedimentary metagenomes.</title>
        <authorList>
            <person name="Kawai M."/>
            <person name="Futagami T."/>
            <person name="Toyoda A."/>
            <person name="Takaki Y."/>
            <person name="Nishi S."/>
            <person name="Hori S."/>
            <person name="Arai W."/>
            <person name="Tsubouchi T."/>
            <person name="Morono Y."/>
            <person name="Uchiyama I."/>
            <person name="Ito T."/>
            <person name="Fujiyama A."/>
            <person name="Inagaki F."/>
            <person name="Takami H."/>
        </authorList>
    </citation>
    <scope>NUCLEOTIDE SEQUENCE</scope>
    <source>
        <strain evidence="1">Expedition CK06-06</strain>
    </source>
</reference>
<name>X0TTV1_9ZZZZ</name>
<proteinExistence type="predicted"/>
<comment type="caution">
    <text evidence="1">The sequence shown here is derived from an EMBL/GenBank/DDBJ whole genome shotgun (WGS) entry which is preliminary data.</text>
</comment>
<organism evidence="1">
    <name type="scientific">marine sediment metagenome</name>
    <dbReference type="NCBI Taxonomy" id="412755"/>
    <lineage>
        <taxon>unclassified sequences</taxon>
        <taxon>metagenomes</taxon>
        <taxon>ecological metagenomes</taxon>
    </lineage>
</organism>
<feature type="non-terminal residue" evidence="1">
    <location>
        <position position="1"/>
    </location>
</feature>